<sequence length="317" mass="35109">MPRAVRFLVHEGAHLWEISSALEVLSHAELARPGSYQWELVGVQDGMVPTDLGVELRVHRPDPGRLTTLFIAGCPDFVTTQPQALCELAVTLAARARRTVALCSGNFVAARAGLLAGARATVHWKQLEAFRSQFPEVEIVPGRLYLDQGPVWSCAGDVSALHVTLALVEADFGPSLASRVARDMLIYTRRDGMSPQISTLLNTSTSSNRMRRVVGFIREHLREPLPVERLAEVALLSPRQFTRAFKNETGITPARFIERVRVEEARPMVENTRLSLGAIAREVGFACEDRMREAFLRVLGRKPTELRDGRRTGPIAA</sequence>
<accession>A0A2U2N461</accession>
<evidence type="ECO:0000259" key="3">
    <source>
        <dbReference type="PROSITE" id="PS01124"/>
    </source>
</evidence>
<dbReference type="PANTHER" id="PTHR43130">
    <property type="entry name" value="ARAC-FAMILY TRANSCRIPTIONAL REGULATOR"/>
    <property type="match status" value="1"/>
</dbReference>
<evidence type="ECO:0000256" key="2">
    <source>
        <dbReference type="ARBA" id="ARBA00023163"/>
    </source>
</evidence>
<dbReference type="Pfam" id="PF01965">
    <property type="entry name" value="DJ-1_PfpI"/>
    <property type="match status" value="1"/>
</dbReference>
<dbReference type="SUPFAM" id="SSF52317">
    <property type="entry name" value="Class I glutamine amidotransferase-like"/>
    <property type="match status" value="1"/>
</dbReference>
<keyword evidence="2" id="KW-0804">Transcription</keyword>
<dbReference type="Proteomes" id="UP000245474">
    <property type="component" value="Unassembled WGS sequence"/>
</dbReference>
<feature type="domain" description="HTH araC/xylS-type" evidence="3">
    <location>
        <begin position="211"/>
        <end position="309"/>
    </location>
</feature>
<gene>
    <name evidence="4" type="ORF">DEM34_06730</name>
</gene>
<protein>
    <submittedName>
        <fullName evidence="4">AraC family transcriptional regulator</fullName>
    </submittedName>
</protein>
<dbReference type="SMART" id="SM00342">
    <property type="entry name" value="HTH_ARAC"/>
    <property type="match status" value="1"/>
</dbReference>
<dbReference type="InterPro" id="IPR002818">
    <property type="entry name" value="DJ-1/PfpI"/>
</dbReference>
<proteinExistence type="predicted"/>
<dbReference type="SUPFAM" id="SSF46689">
    <property type="entry name" value="Homeodomain-like"/>
    <property type="match status" value="2"/>
</dbReference>
<dbReference type="PROSITE" id="PS01124">
    <property type="entry name" value="HTH_ARAC_FAMILY_2"/>
    <property type="match status" value="1"/>
</dbReference>
<dbReference type="GO" id="GO:0043565">
    <property type="term" value="F:sequence-specific DNA binding"/>
    <property type="evidence" value="ECO:0007669"/>
    <property type="project" value="InterPro"/>
</dbReference>
<evidence type="ECO:0000313" key="5">
    <source>
        <dbReference type="Proteomes" id="UP000245474"/>
    </source>
</evidence>
<keyword evidence="1" id="KW-0805">Transcription regulation</keyword>
<dbReference type="Gene3D" id="1.10.10.60">
    <property type="entry name" value="Homeodomain-like"/>
    <property type="match status" value="1"/>
</dbReference>
<keyword evidence="5" id="KW-1185">Reference proteome</keyword>
<dbReference type="InterPro" id="IPR018060">
    <property type="entry name" value="HTH_AraC"/>
</dbReference>
<name>A0A2U2N461_9GAMM</name>
<reference evidence="4 5" key="1">
    <citation type="submission" date="2018-05" db="EMBL/GenBank/DDBJ databases">
        <title>Spiribacter halobius sp. nov., a moderately halophilic bacterium isolated from marine solar saltern.</title>
        <authorList>
            <person name="Zheng W.-S."/>
            <person name="Lu D.-C."/>
            <person name="Du Z.-J."/>
        </authorList>
    </citation>
    <scope>NUCLEOTIDE SEQUENCE [LARGE SCALE GENOMIC DNA]</scope>
    <source>
        <strain evidence="4 5">E85</strain>
    </source>
</reference>
<dbReference type="Gene3D" id="3.40.50.880">
    <property type="match status" value="1"/>
</dbReference>
<organism evidence="4 5">
    <name type="scientific">Sediminicurvatus halobius</name>
    <dbReference type="NCBI Taxonomy" id="2182432"/>
    <lineage>
        <taxon>Bacteria</taxon>
        <taxon>Pseudomonadati</taxon>
        <taxon>Pseudomonadota</taxon>
        <taxon>Gammaproteobacteria</taxon>
        <taxon>Chromatiales</taxon>
        <taxon>Ectothiorhodospiraceae</taxon>
        <taxon>Sediminicurvatus</taxon>
    </lineage>
</organism>
<dbReference type="GO" id="GO:0003700">
    <property type="term" value="F:DNA-binding transcription factor activity"/>
    <property type="evidence" value="ECO:0007669"/>
    <property type="project" value="InterPro"/>
</dbReference>
<dbReference type="AlphaFoldDB" id="A0A2U2N461"/>
<comment type="caution">
    <text evidence="4">The sequence shown here is derived from an EMBL/GenBank/DDBJ whole genome shotgun (WGS) entry which is preliminary data.</text>
</comment>
<evidence type="ECO:0000313" key="4">
    <source>
        <dbReference type="EMBL" id="PWG63890.1"/>
    </source>
</evidence>
<dbReference type="OrthoDB" id="282744at2"/>
<dbReference type="Pfam" id="PF12833">
    <property type="entry name" value="HTH_18"/>
    <property type="match status" value="1"/>
</dbReference>
<dbReference type="PANTHER" id="PTHR43130:SF3">
    <property type="entry name" value="HTH-TYPE TRANSCRIPTIONAL REGULATOR RV1931C"/>
    <property type="match status" value="1"/>
</dbReference>
<dbReference type="InterPro" id="IPR052158">
    <property type="entry name" value="INH-QAR"/>
</dbReference>
<dbReference type="InterPro" id="IPR009057">
    <property type="entry name" value="Homeodomain-like_sf"/>
</dbReference>
<dbReference type="InterPro" id="IPR029062">
    <property type="entry name" value="Class_I_gatase-like"/>
</dbReference>
<dbReference type="RefSeq" id="WP_109677534.1">
    <property type="nucleotide sequence ID" value="NZ_CP086615.1"/>
</dbReference>
<dbReference type="EMBL" id="QFFI01000008">
    <property type="protein sequence ID" value="PWG63890.1"/>
    <property type="molecule type" value="Genomic_DNA"/>
</dbReference>
<evidence type="ECO:0000256" key="1">
    <source>
        <dbReference type="ARBA" id="ARBA00023015"/>
    </source>
</evidence>